<dbReference type="InterPro" id="IPR011010">
    <property type="entry name" value="DNA_brk_join_enz"/>
</dbReference>
<dbReference type="EMBL" id="AP021861">
    <property type="protein sequence ID" value="BBO31108.1"/>
    <property type="molecule type" value="Genomic_DNA"/>
</dbReference>
<dbReference type="InterPro" id="IPR013762">
    <property type="entry name" value="Integrase-like_cat_sf"/>
</dbReference>
<dbReference type="GO" id="GO:0015074">
    <property type="term" value="P:DNA integration"/>
    <property type="evidence" value="ECO:0007669"/>
    <property type="project" value="InterPro"/>
</dbReference>
<keyword evidence="3" id="KW-1185">Reference proteome</keyword>
<accession>A0A5K7X3B6</accession>
<sequence>MARRRAVAFVESRIQEIIQERDPHARTLACGVHASLGEYVQDLVAIGNTRRQACLVQRRIERVLAEAKIAEYSQLDAVKAVKAIASLQQKGEFSTTTTANRYREGLRAWSRWMKRHGRWPTNVLEEMPKFKGDSNSSRRRAILSERQFSTLLEVTRKARPVRNLSGELRFWLYLVASQTGLRAQELNSLTPDSFHLKSVPPFVQIDCTVSKRRTLDRIELRADFALLLAAWLHGKPRQERLWGGSRSWWYKAASILREDLKASGIPCEVETPDGVALVDFHSFRAFRVTQAVLSGANSRVVLATVRLSSEALLDRYAKIPQSEITACTMAIPLPSVLQATSAG</sequence>
<dbReference type="Gene3D" id="1.10.443.10">
    <property type="entry name" value="Intergrase catalytic core"/>
    <property type="match status" value="1"/>
</dbReference>
<name>A0A5K7X3B6_9BACT</name>
<proteinExistence type="predicted"/>
<organism evidence="2 3">
    <name type="scientific">Lacipirellula parvula</name>
    <dbReference type="NCBI Taxonomy" id="2650471"/>
    <lineage>
        <taxon>Bacteria</taxon>
        <taxon>Pseudomonadati</taxon>
        <taxon>Planctomycetota</taxon>
        <taxon>Planctomycetia</taxon>
        <taxon>Pirellulales</taxon>
        <taxon>Lacipirellulaceae</taxon>
        <taxon>Lacipirellula</taxon>
    </lineage>
</organism>
<dbReference type="AlphaFoldDB" id="A0A5K7X3B6"/>
<dbReference type="GO" id="GO:0006310">
    <property type="term" value="P:DNA recombination"/>
    <property type="evidence" value="ECO:0007669"/>
    <property type="project" value="UniProtKB-KW"/>
</dbReference>
<gene>
    <name evidence="2" type="ORF">PLANPX_0720</name>
</gene>
<keyword evidence="1" id="KW-0233">DNA recombination</keyword>
<protein>
    <recommendedName>
        <fullName evidence="4">Tyr recombinase domain-containing protein</fullName>
    </recommendedName>
</protein>
<dbReference type="GO" id="GO:0003677">
    <property type="term" value="F:DNA binding"/>
    <property type="evidence" value="ECO:0007669"/>
    <property type="project" value="InterPro"/>
</dbReference>
<dbReference type="KEGG" id="lpav:PLANPX_0720"/>
<evidence type="ECO:0008006" key="4">
    <source>
        <dbReference type="Google" id="ProtNLM"/>
    </source>
</evidence>
<evidence type="ECO:0000313" key="3">
    <source>
        <dbReference type="Proteomes" id="UP000326837"/>
    </source>
</evidence>
<dbReference type="SUPFAM" id="SSF56349">
    <property type="entry name" value="DNA breaking-rejoining enzymes"/>
    <property type="match status" value="1"/>
</dbReference>
<evidence type="ECO:0000313" key="2">
    <source>
        <dbReference type="EMBL" id="BBO31108.1"/>
    </source>
</evidence>
<evidence type="ECO:0000256" key="1">
    <source>
        <dbReference type="ARBA" id="ARBA00023172"/>
    </source>
</evidence>
<reference evidence="3" key="1">
    <citation type="submission" date="2019-10" db="EMBL/GenBank/DDBJ databases">
        <title>Lacipirellula parvula gen. nov., sp. nov., representing a lineage of planctomycetes widespread in freshwater anoxic habitats, and description of the family Lacipirellulaceae.</title>
        <authorList>
            <person name="Dedysh S.N."/>
            <person name="Kulichevskaya I.S."/>
            <person name="Beletsky A.V."/>
            <person name="Rakitin A.L."/>
            <person name="Mardanov A.V."/>
            <person name="Ivanova A.A."/>
            <person name="Saltykova V.X."/>
            <person name="Rijpstra W.I.C."/>
            <person name="Sinninghe Damste J.S."/>
            <person name="Ravin N.V."/>
        </authorList>
    </citation>
    <scope>NUCLEOTIDE SEQUENCE [LARGE SCALE GENOMIC DNA]</scope>
    <source>
        <strain evidence="3">PX69</strain>
    </source>
</reference>
<dbReference type="Proteomes" id="UP000326837">
    <property type="component" value="Chromosome"/>
</dbReference>